<dbReference type="Proteomes" id="UP000192408">
    <property type="component" value="Unassembled WGS sequence"/>
</dbReference>
<keyword evidence="1" id="KW-0812">Transmembrane</keyword>
<keyword evidence="3" id="KW-1185">Reference proteome</keyword>
<proteinExistence type="predicted"/>
<feature type="transmembrane region" description="Helical" evidence="1">
    <location>
        <begin position="113"/>
        <end position="134"/>
    </location>
</feature>
<dbReference type="AlphaFoldDB" id="A0A1W1UUP3"/>
<keyword evidence="1" id="KW-1133">Transmembrane helix</keyword>
<protein>
    <submittedName>
        <fullName evidence="2">Uncharacterized protein</fullName>
    </submittedName>
</protein>
<keyword evidence="1" id="KW-0472">Membrane</keyword>
<dbReference type="STRING" id="1122938.SAMN05660772_02345"/>
<name>A0A1W1UUP3_9PAST</name>
<evidence type="ECO:0000256" key="1">
    <source>
        <dbReference type="SAM" id="Phobius"/>
    </source>
</evidence>
<evidence type="ECO:0000313" key="3">
    <source>
        <dbReference type="Proteomes" id="UP000192408"/>
    </source>
</evidence>
<dbReference type="EMBL" id="FWWV01000016">
    <property type="protein sequence ID" value="SMB84793.1"/>
    <property type="molecule type" value="Genomic_DNA"/>
</dbReference>
<gene>
    <name evidence="2" type="ORF">SAMN05660772_02345</name>
</gene>
<feature type="transmembrane region" description="Helical" evidence="1">
    <location>
        <begin position="79"/>
        <end position="101"/>
    </location>
</feature>
<accession>A0A1W1UUP3</accession>
<evidence type="ECO:0000313" key="2">
    <source>
        <dbReference type="EMBL" id="SMB84793.1"/>
    </source>
</evidence>
<feature type="transmembrane region" description="Helical" evidence="1">
    <location>
        <begin position="5"/>
        <end position="26"/>
    </location>
</feature>
<sequence length="141" mass="16730">MKRYILTMFSIFDIFYLFIYFLNSFKDSKIPFYDDLLSLPTLLEKVGVLAAVFTIPSIILLLSLFLSAYYYCINKWNGFYLALFQLPLRIFCLLPTIPYSIYVFKSLFNLASIYSFCFLITLELSKILFLYLLFKENRSIK</sequence>
<reference evidence="3" key="1">
    <citation type="submission" date="2017-04" db="EMBL/GenBank/DDBJ databases">
        <authorList>
            <person name="Varghese N."/>
            <person name="Submissions S."/>
        </authorList>
    </citation>
    <scope>NUCLEOTIDE SEQUENCE [LARGE SCALE GENOMIC DNA]</scope>
    <source>
        <strain evidence="3">DSM 23072</strain>
    </source>
</reference>
<organism evidence="2 3">
    <name type="scientific">Pasteurella testudinis DSM 23072</name>
    <dbReference type="NCBI Taxonomy" id="1122938"/>
    <lineage>
        <taxon>Bacteria</taxon>
        <taxon>Pseudomonadati</taxon>
        <taxon>Pseudomonadota</taxon>
        <taxon>Gammaproteobacteria</taxon>
        <taxon>Pasteurellales</taxon>
        <taxon>Pasteurellaceae</taxon>
        <taxon>Pasteurella</taxon>
    </lineage>
</organism>
<feature type="transmembrane region" description="Helical" evidence="1">
    <location>
        <begin position="46"/>
        <end position="72"/>
    </location>
</feature>